<dbReference type="Proteomes" id="UP000070376">
    <property type="component" value="Unassembled WGS sequence"/>
</dbReference>
<comment type="caution">
    <text evidence="1">The sequence shown here is derived from an EMBL/GenBank/DDBJ whole genome shotgun (WGS) entry which is preliminary data.</text>
</comment>
<organism evidence="1 2">
    <name type="scientific">Heyndrickxia coagulans</name>
    <name type="common">Weizmannia coagulans</name>
    <dbReference type="NCBI Taxonomy" id="1398"/>
    <lineage>
        <taxon>Bacteria</taxon>
        <taxon>Bacillati</taxon>
        <taxon>Bacillota</taxon>
        <taxon>Bacilli</taxon>
        <taxon>Bacillales</taxon>
        <taxon>Bacillaceae</taxon>
        <taxon>Heyndrickxia</taxon>
    </lineage>
</organism>
<dbReference type="PATRIC" id="fig|1398.22.peg.748"/>
<reference evidence="2" key="1">
    <citation type="submission" date="2016-01" db="EMBL/GenBank/DDBJ databases">
        <authorList>
            <person name="Mitreva M."/>
            <person name="Pepin K.H."/>
            <person name="Mihindukulasuriya K.A."/>
            <person name="Fulton R."/>
            <person name="Fronick C."/>
            <person name="O'Laughlin M."/>
            <person name="Miner T."/>
            <person name="Herter B."/>
            <person name="Rosa B.A."/>
            <person name="Cordes M."/>
            <person name="Tomlinson C."/>
            <person name="Wollam A."/>
            <person name="Palsikar V.B."/>
            <person name="Mardis E.R."/>
            <person name="Wilson R.K."/>
        </authorList>
    </citation>
    <scope>NUCLEOTIDE SEQUENCE [LARGE SCALE GENOMIC DNA]</scope>
    <source>
        <strain evidence="2">GED7749B</strain>
    </source>
</reference>
<dbReference type="AlphaFoldDB" id="A0A133KYS3"/>
<proteinExistence type="predicted"/>
<protein>
    <submittedName>
        <fullName evidence="1">Uncharacterized protein</fullName>
    </submittedName>
</protein>
<evidence type="ECO:0000313" key="1">
    <source>
        <dbReference type="EMBL" id="KWZ84829.1"/>
    </source>
</evidence>
<accession>A0A133KYS3</accession>
<name>A0A133KYS3_HEYCO</name>
<evidence type="ECO:0000313" key="2">
    <source>
        <dbReference type="Proteomes" id="UP000070376"/>
    </source>
</evidence>
<dbReference type="EMBL" id="LRPN01000026">
    <property type="protein sequence ID" value="KWZ84829.1"/>
    <property type="molecule type" value="Genomic_DNA"/>
</dbReference>
<gene>
    <name evidence="1" type="ORF">HMPREF3213_00747</name>
</gene>
<sequence length="40" mass="4870">MARILKREENKHHAIRAAPPYWQHVFLSRHCGMARIFFYS</sequence>